<comment type="caution">
    <text evidence="2">The sequence shown here is derived from an EMBL/GenBank/DDBJ whole genome shotgun (WGS) entry which is preliminary data.</text>
</comment>
<organism evidence="2 3">
    <name type="scientific">Dreissena polymorpha</name>
    <name type="common">Zebra mussel</name>
    <name type="synonym">Mytilus polymorpha</name>
    <dbReference type="NCBI Taxonomy" id="45954"/>
    <lineage>
        <taxon>Eukaryota</taxon>
        <taxon>Metazoa</taxon>
        <taxon>Spiralia</taxon>
        <taxon>Lophotrochozoa</taxon>
        <taxon>Mollusca</taxon>
        <taxon>Bivalvia</taxon>
        <taxon>Autobranchia</taxon>
        <taxon>Heteroconchia</taxon>
        <taxon>Euheterodonta</taxon>
        <taxon>Imparidentia</taxon>
        <taxon>Neoheterodontei</taxon>
        <taxon>Myida</taxon>
        <taxon>Dreissenoidea</taxon>
        <taxon>Dreissenidae</taxon>
        <taxon>Dreissena</taxon>
    </lineage>
</organism>
<sequence>MHITSVILSFVSLHLVFTGCTGKTIASDGFAPDRDNGAAMVELLQLLTSDTGEDAQTPDVGIHSDQEAVSMAMSDTVLKEIISAITQDLDLDLQTLLKDCSNGSCQFCTDTQWFLKFCVKASIIEFGFEVIVSVNGITIFSREISIKNPPPFCVNKIPGLA</sequence>
<reference evidence="2" key="1">
    <citation type="journal article" date="2019" name="bioRxiv">
        <title>The Genome of the Zebra Mussel, Dreissena polymorpha: A Resource for Invasive Species Research.</title>
        <authorList>
            <person name="McCartney M.A."/>
            <person name="Auch B."/>
            <person name="Kono T."/>
            <person name="Mallez S."/>
            <person name="Zhang Y."/>
            <person name="Obille A."/>
            <person name="Becker A."/>
            <person name="Abrahante J.E."/>
            <person name="Garbe J."/>
            <person name="Badalamenti J.P."/>
            <person name="Herman A."/>
            <person name="Mangelson H."/>
            <person name="Liachko I."/>
            <person name="Sullivan S."/>
            <person name="Sone E.D."/>
            <person name="Koren S."/>
            <person name="Silverstein K.A.T."/>
            <person name="Beckman K.B."/>
            <person name="Gohl D.M."/>
        </authorList>
    </citation>
    <scope>NUCLEOTIDE SEQUENCE</scope>
    <source>
        <strain evidence="2">Duluth1</strain>
        <tissue evidence="2">Whole animal</tissue>
    </source>
</reference>
<protein>
    <submittedName>
        <fullName evidence="2">Uncharacterized protein</fullName>
    </submittedName>
</protein>
<reference evidence="2" key="2">
    <citation type="submission" date="2020-11" db="EMBL/GenBank/DDBJ databases">
        <authorList>
            <person name="McCartney M.A."/>
            <person name="Auch B."/>
            <person name="Kono T."/>
            <person name="Mallez S."/>
            <person name="Becker A."/>
            <person name="Gohl D.M."/>
            <person name="Silverstein K.A.T."/>
            <person name="Koren S."/>
            <person name="Bechman K.B."/>
            <person name="Herman A."/>
            <person name="Abrahante J.E."/>
            <person name="Garbe J."/>
        </authorList>
    </citation>
    <scope>NUCLEOTIDE SEQUENCE</scope>
    <source>
        <strain evidence="2">Duluth1</strain>
        <tissue evidence="2">Whole animal</tissue>
    </source>
</reference>
<dbReference type="OrthoDB" id="10660277at2759"/>
<feature type="chain" id="PRO_5038954128" evidence="1">
    <location>
        <begin position="23"/>
        <end position="161"/>
    </location>
</feature>
<keyword evidence="3" id="KW-1185">Reference proteome</keyword>
<dbReference type="Proteomes" id="UP000828390">
    <property type="component" value="Unassembled WGS sequence"/>
</dbReference>
<accession>A0A9D4HR66</accession>
<evidence type="ECO:0000313" key="3">
    <source>
        <dbReference type="Proteomes" id="UP000828390"/>
    </source>
</evidence>
<dbReference type="AlphaFoldDB" id="A0A9D4HR66"/>
<gene>
    <name evidence="2" type="ORF">DPMN_053967</name>
</gene>
<feature type="signal peptide" evidence="1">
    <location>
        <begin position="1"/>
        <end position="22"/>
    </location>
</feature>
<proteinExistence type="predicted"/>
<dbReference type="EMBL" id="JAIWYP010000012">
    <property type="protein sequence ID" value="KAH3728021.1"/>
    <property type="molecule type" value="Genomic_DNA"/>
</dbReference>
<evidence type="ECO:0000256" key="1">
    <source>
        <dbReference type="SAM" id="SignalP"/>
    </source>
</evidence>
<evidence type="ECO:0000313" key="2">
    <source>
        <dbReference type="EMBL" id="KAH3728021.1"/>
    </source>
</evidence>
<name>A0A9D4HR66_DREPO</name>
<keyword evidence="1" id="KW-0732">Signal</keyword>